<evidence type="ECO:0000313" key="1">
    <source>
        <dbReference type="EMBL" id="MFH0262731.1"/>
    </source>
</evidence>
<accession>A0ABW7IMU7</accession>
<gene>
    <name evidence="1" type="ORF">ACGRH2_20290</name>
</gene>
<protein>
    <submittedName>
        <fullName evidence="1">Uncharacterized protein</fullName>
    </submittedName>
</protein>
<organism evidence="1 2">
    <name type="scientific">Vibrio barjaei</name>
    <dbReference type="NCBI Taxonomy" id="1676683"/>
    <lineage>
        <taxon>Bacteria</taxon>
        <taxon>Pseudomonadati</taxon>
        <taxon>Pseudomonadota</taxon>
        <taxon>Gammaproteobacteria</taxon>
        <taxon>Vibrionales</taxon>
        <taxon>Vibrionaceae</taxon>
        <taxon>Vibrio</taxon>
    </lineage>
</organism>
<name>A0ABW7IMU7_9VIBR</name>
<evidence type="ECO:0000313" key="2">
    <source>
        <dbReference type="Proteomes" id="UP001607125"/>
    </source>
</evidence>
<dbReference type="EMBL" id="JBIHSF010000011">
    <property type="protein sequence ID" value="MFH0262731.1"/>
    <property type="molecule type" value="Genomic_DNA"/>
</dbReference>
<dbReference type="Proteomes" id="UP001607125">
    <property type="component" value="Unassembled WGS sequence"/>
</dbReference>
<dbReference type="RefSeq" id="WP_164491498.1">
    <property type="nucleotide sequence ID" value="NZ_JBIHSF010000011.1"/>
</dbReference>
<proteinExistence type="predicted"/>
<sequence>MTQLHLDSPLQEANAEWYQITSLEVTPRAVSNRTSSWLATLLSRFLTF</sequence>
<dbReference type="GeneID" id="64088184"/>
<keyword evidence="2" id="KW-1185">Reference proteome</keyword>
<comment type="caution">
    <text evidence="1">The sequence shown here is derived from an EMBL/GenBank/DDBJ whole genome shotgun (WGS) entry which is preliminary data.</text>
</comment>
<reference evidence="1 2" key="1">
    <citation type="submission" date="2024-10" db="EMBL/GenBank/DDBJ databases">
        <authorList>
            <person name="Yibar A."/>
            <person name="Saticioglu I.B."/>
            <person name="Duman M."/>
            <person name="Ajmi N."/>
            <person name="Gurler F."/>
            <person name="Ay H."/>
            <person name="Onuk E."/>
            <person name="Guler S."/>
            <person name="Romalde J.L."/>
        </authorList>
    </citation>
    <scope>NUCLEOTIDE SEQUENCE [LARGE SCALE GENOMIC DNA]</scope>
    <source>
        <strain evidence="1 2">1-TCBS-B</strain>
    </source>
</reference>